<sequence length="78" mass="8953">MSYVNEQHNEAVRVEESLHEADRVLTDLSNMLYKQNPEHPLLEEIGEAIHSVEVVTISLENNYEEAQTAAGESWWEKA</sequence>
<keyword evidence="2" id="KW-1185">Reference proteome</keyword>
<evidence type="ECO:0000313" key="2">
    <source>
        <dbReference type="Proteomes" id="UP001165341"/>
    </source>
</evidence>
<reference evidence="1" key="1">
    <citation type="submission" date="2022-03" db="EMBL/GenBank/DDBJ databases">
        <title>Cryobacterium sp. nov. strain ZS14-85, isolated from Antarctic soil.</title>
        <authorList>
            <person name="Li J."/>
            <person name="Niu G."/>
        </authorList>
    </citation>
    <scope>NUCLEOTIDE SEQUENCE</scope>
    <source>
        <strain evidence="1">ZS14-85</strain>
    </source>
</reference>
<organism evidence="1 2">
    <name type="scientific">Cryobacterium zhongshanensis</name>
    <dbReference type="NCBI Taxonomy" id="2928153"/>
    <lineage>
        <taxon>Bacteria</taxon>
        <taxon>Bacillati</taxon>
        <taxon>Actinomycetota</taxon>
        <taxon>Actinomycetes</taxon>
        <taxon>Micrococcales</taxon>
        <taxon>Microbacteriaceae</taxon>
        <taxon>Cryobacterium</taxon>
    </lineage>
</organism>
<comment type="caution">
    <text evidence="1">The sequence shown here is derived from an EMBL/GenBank/DDBJ whole genome shotgun (WGS) entry which is preliminary data.</text>
</comment>
<dbReference type="EMBL" id="JALGAR010000006">
    <property type="protein sequence ID" value="MCI4659696.1"/>
    <property type="molecule type" value="Genomic_DNA"/>
</dbReference>
<evidence type="ECO:0000313" key="1">
    <source>
        <dbReference type="EMBL" id="MCI4659696.1"/>
    </source>
</evidence>
<dbReference type="Proteomes" id="UP001165341">
    <property type="component" value="Unassembled WGS sequence"/>
</dbReference>
<protein>
    <submittedName>
        <fullName evidence="1">Uncharacterized protein</fullName>
    </submittedName>
</protein>
<name>A0AA41QXW3_9MICO</name>
<proteinExistence type="predicted"/>
<accession>A0AA41QXW3</accession>
<dbReference type="AlphaFoldDB" id="A0AA41QXW3"/>
<gene>
    <name evidence="1" type="ORF">MQH31_17970</name>
</gene>
<dbReference type="RefSeq" id="WP_243013187.1">
    <property type="nucleotide sequence ID" value="NZ_JALGAR010000006.1"/>
</dbReference>